<sequence>MARKRQYARYQHFVTSESAYELERVRARVGNAANFSEISRLLEENGSIDEVYRTMLLSLLTVSDGYDPHTDNIETREVTEPRRKSNALKKRKRNINIMEQEDDWDVEEQMDPDYEFILRQLKDLDRSFVPKFEKGVVSLSQAIKYEVLMGDDGDDVVQIDKWQFYQNPVESLLESVHPAQTGEKNKARDRRKLNKVARQGDREILYRDVVQLDKEQFDRRPSVGNGNLVLNQSEYRGQAPISEKNKVRCVRKEFQVSKQMNLIRKEKKPDRLSVIQIEREYLNQKSGPSKRGRECALVHVNKALPGATEKVRGQICLQRLDKGKKAVVQDGRLEDGLSSKKTAFGNAAVKKEPYHSVKTHGPTKGIDCQIRNAKRTRCSTPFKKSDRKCFKGESSRTVPAEVEILDNDMVVKKGMFGHFVSSKQFHCSMMDEEPEEYGLQMASEDFRTEVLKVLRKPYNKEEYHKCREQIRVGSYTDYHPDLQTKLTKFRYKREKCLIVLRGFLFWLQNLTRKGAFEPWKDKECLAVELPSC</sequence>
<evidence type="ECO:0000313" key="1">
    <source>
        <dbReference type="EMBL" id="KAH6832146.1"/>
    </source>
</evidence>
<accession>A0AAD4JEW6</accession>
<proteinExistence type="predicted"/>
<reference evidence="1 2" key="1">
    <citation type="journal article" date="2021" name="Nat. Commun.">
        <title>Incipient diploidization of the medicinal plant Perilla within 10,000 years.</title>
        <authorList>
            <person name="Zhang Y."/>
            <person name="Shen Q."/>
            <person name="Leng L."/>
            <person name="Zhang D."/>
            <person name="Chen S."/>
            <person name="Shi Y."/>
            <person name="Ning Z."/>
            <person name="Chen S."/>
        </authorList>
    </citation>
    <scope>NUCLEOTIDE SEQUENCE [LARGE SCALE GENOMIC DNA]</scope>
    <source>
        <strain evidence="2">cv. PC099</strain>
    </source>
</reference>
<comment type="caution">
    <text evidence="1">The sequence shown here is derived from an EMBL/GenBank/DDBJ whole genome shotgun (WGS) entry which is preliminary data.</text>
</comment>
<keyword evidence="2" id="KW-1185">Reference proteome</keyword>
<dbReference type="PANTHER" id="PTHR34194:SF2">
    <property type="entry name" value="F14J8.16 PROTEIN"/>
    <property type="match status" value="1"/>
</dbReference>
<dbReference type="EMBL" id="SDAM02000074">
    <property type="protein sequence ID" value="KAH6832146.1"/>
    <property type="molecule type" value="Genomic_DNA"/>
</dbReference>
<dbReference type="PANTHER" id="PTHR34194">
    <property type="entry name" value="F14J8.16 PROTEIN"/>
    <property type="match status" value="1"/>
</dbReference>
<name>A0AAD4JEW6_PERFH</name>
<dbReference type="Proteomes" id="UP001190926">
    <property type="component" value="Unassembled WGS sequence"/>
</dbReference>
<gene>
    <name evidence="1" type="ORF">C2S53_007706</name>
</gene>
<dbReference type="AlphaFoldDB" id="A0AAD4JEW6"/>
<organism evidence="1 2">
    <name type="scientific">Perilla frutescens var. hirtella</name>
    <name type="common">Perilla citriodora</name>
    <name type="synonym">Perilla setoyensis</name>
    <dbReference type="NCBI Taxonomy" id="608512"/>
    <lineage>
        <taxon>Eukaryota</taxon>
        <taxon>Viridiplantae</taxon>
        <taxon>Streptophyta</taxon>
        <taxon>Embryophyta</taxon>
        <taxon>Tracheophyta</taxon>
        <taxon>Spermatophyta</taxon>
        <taxon>Magnoliopsida</taxon>
        <taxon>eudicotyledons</taxon>
        <taxon>Gunneridae</taxon>
        <taxon>Pentapetalae</taxon>
        <taxon>asterids</taxon>
        <taxon>lamiids</taxon>
        <taxon>Lamiales</taxon>
        <taxon>Lamiaceae</taxon>
        <taxon>Nepetoideae</taxon>
        <taxon>Elsholtzieae</taxon>
        <taxon>Perilla</taxon>
    </lineage>
</organism>
<protein>
    <submittedName>
        <fullName evidence="1">Uncharacterized protein</fullName>
    </submittedName>
</protein>
<evidence type="ECO:0000313" key="2">
    <source>
        <dbReference type="Proteomes" id="UP001190926"/>
    </source>
</evidence>